<keyword evidence="1" id="KW-0732">Signal</keyword>
<dbReference type="PROSITE" id="PS50853">
    <property type="entry name" value="FN3"/>
    <property type="match status" value="5"/>
</dbReference>
<evidence type="ECO:0000256" key="1">
    <source>
        <dbReference type="SAM" id="SignalP"/>
    </source>
</evidence>
<feature type="domain" description="Fibronectin type-III" evidence="3">
    <location>
        <begin position="2181"/>
        <end position="2269"/>
    </location>
</feature>
<comment type="caution">
    <text evidence="4">The sequence shown here is derived from an EMBL/GenBank/DDBJ whole genome shotgun (WGS) entry which is preliminary data.</text>
</comment>
<gene>
    <name evidence="4" type="ORF">IAC51_02320</name>
</gene>
<dbReference type="InterPro" id="IPR026444">
    <property type="entry name" value="Secre_tail"/>
</dbReference>
<dbReference type="InterPro" id="IPR003961">
    <property type="entry name" value="FN3_dom"/>
</dbReference>
<dbReference type="Pfam" id="PF00041">
    <property type="entry name" value="fn3"/>
    <property type="match status" value="1"/>
</dbReference>
<accession>A0A940DL69</accession>
<feature type="signal peptide" evidence="1">
    <location>
        <begin position="1"/>
        <end position="23"/>
    </location>
</feature>
<sequence>MRLNLRRMFLLLMIAVTAGTLRAQLQFGAVLDESFEEGSIPEGWVTEHVKGSQEWMVERGGSHPDGAYDGEWRLAWRNTTGVTQGNVTRLVLPEADVTTLFQPMLCIAFAQDKWTNDFDTLRVVYRVDAESAWQTLRTYDHYVSYWTLDTIFLENVSPTYQIAFEASDNLGYGIVIDKVEIRSKPYCTQPYNVQADSIKNNMVTLKWAAGIDAVNYRICVSREVLSQEQLASPDFKSDVFDSLVPGDVKEFTVSGLEQGMSYNAYIRSLCETESSEWSDVLAFETTNLVPVPYYETFNMEYTGEPSQSPIWRYGSSIGEYMVPFINTKSSTSLMKRWSRDTTTCLVFSSKNQDASNIPENEYAYAATPELDVLDVSKLTVRFWSRTEYNTQSDINRIIVGVMTNPEDYNTFVPVDTVKLADKMTFEEFIVPLDTYKGIGKYVAFASDFDVTNQFYIDDVSITETPDLRQEKNFKISIPAADRIVVSWDRHGATSGDVIISSSPIETPDAVPADQIVTFTSYSYTYTAEAGKEYYIRVRNSAGDRHGEWSEERKVRTPLKYAETDLPVTLGFEINTSDKSSYYYPHSYTSSSSSYRVPIYCLTLGEILCDDQIYAKSISSGRTKYELMFAVDRPYESAYAVFPELPGDITTLRASFWSKSQNSNPVTFEAGIMSDVNDTASFVPLDTITAPIKDDGYEKFYVPFAAYRGDGKFFAVRVKDYDMTDNVEDISAYIDDLTFEPIPECKEATNVAVTPGSSSAEFTWDANGADEWRLRVYDEDIPYDSLSSATFVHDYVYDMPSDSNHVTVLGLKGNVNTYYYTVQTVCGGAESDWSAPKAFETECYEKNPLPYVQNFDEYTTGSKAAFQIPCMYTVTVKNGTSYYPYLYTSRKLNGKASLYFNPATDAESPQYLILPEMEKPLSEIQLEMHVYATAASALEIGTVENTTGGLSTYDSVTTIYVTTLKEWQEVAVLFSGCSPDGRNIVLRTPDVGGAAINVDSLVVKEKDACAWVQAPVVKDTKYNSATIEWRGDTETQWDMAVTTAEMSEEELDAVMTSDGREDVAFRGTVGENPYTITGLTPSKQYYCYVRANCGEGLTGRWSTACGFMTACEFLEVGELGTETFENYGSGGGKYPTCWAVGNMDGATSATYVPFITSGGTENGQRALKIQSDPGEDANGAYIASPMLDIDDISTLQVHFFAEIDDSYLTDAYQKQLIVGVATDLSDYASFEPVDTIDGYFGGKYYTVPLDRYDGDYNEKYGQYVVFISRFEKKNHILIDDIWFDTIPECRQPYDVSFSEIGTNSVRISWRGDYAPYTVKVSPRMLTAEELAASVESDGILTYNTNNEFVVAEGLDSVTTYYVYLKGGCEDGGESDWSDPYIVETECPEVYGLPYVQDFDNVTIMPDCWIGFYTESGSEQEYPSLSTVSSYVHGGKGQSWKFNTTKNNERTYAVAPAFDVDNVADCQVIFFAATTGTTYVSSVIVGVVSDISSNEKIIETFEPVDTATINKETGFHKFNISMRGYKGNGRYIALRTDAGANNDYTCAIYIDDLQIVERPECAVPDFLSLVSASDTSVVIEFTDYADASEWEVKYGDKGFMPDESGTAVSFTKTADTVRRLDDATEYDLYIRAVCDRDKQSYSAWAGPLTVKTMPTPVNTFPYVNGFDDETEAMAWTFVNDSNAWYIGSAYPYDEGGKSLYVSYDKGMTAQIKADNYIYESYSFAYRPIELKTGEYHFEFDWIGKGRPYYEFMRVGLLPVEATFGSDEGGIFLNGEEIGDIASIYSEIDPQYYISLEGVDDKGETILEMNGAEEWTHQYISHIVTEDKAGVYNFVVFWYNSTDYSNDKVAPSMVIDNLKIDYIACASPAAVELDDVSDTSAIISWQPVGEPLSYDIFVTDNSTLTGTDNAEAGDTVFYVEGVKTLTAMVEKLAPQTKYNAFVRSVCAEGAGPWSTPLSFETMCAPKEPGDTISFEEEEGYYVFYYNGRYTYWMTSCLVRLHPTLDLAGTWLDNNNTNAGVVRGGSTDTKYSHGKGLYSLYISSSSEKNKGGCVVMPAFNARLDTMQLTFWMRPFTADMDAGGKVSGSSLGTAKTITVGTLTAPNDLSTFKAVDTLTYPYSADYFTSDLDVRDDPSGNEYWVKFSVPLENAEGKYLAFLNSGYDGVSNGIYIDDVVLEKIAPEYQPYSAVISDVEKSSAKFTWAADGGDRWIVQLSTQSNMSDTVLIDTVTDKSYEFNDVMPGTDYYASVRTVTDENGVVSDPVMNQFLTPYGLCFEENLNSAVIQPQHWMRATNSADGVFAGNDFNVTPPTSTTTGWVYNNGESGMPDGHQMLGALGGADRHAWFITPVIQLDDSAYYTLTFDLALTDAYTSDPMTWDNYGSQEKTFMAVVSADAGNTWNEDDATVWCNREGEYDYLFDSIPYNGRSYTVDLSAYRGKQIKIGFYAGSVWDNAPVDLHLDNIRVNAAVEANYSVGLCETEDFRGYGLDLADSDLSLGGDNVFEDFRLAASADVPDTMQTVTITVEPLGEYPVYGTICRGGRYTEDGFDASAAGEYKKKIRREGMCDSVVVLTLEVIDPAESLTVDSICEGGEYAWGDTVYRRPGTYHDTLQMSGLECDSIATLVLKVIPLEVHHAQMTVCYGEHYTWGDTTLTTTGVYRRRFETTGCDSIVELDFTVRPDLRRTYREVICSGESFTGYGFKDVFTPGEHTLPITTDDGCDSTVTLVLTVIESDTTYVSDTVTTDELPYEYLDLYYGEDTRPGTYRDTITAEAGDEGECSTVIVHTLTVEATTWWGGTETDGRGLVIAPNPVEVGGTVTLGIELTAAERAGAAISVYSTAGAMVKSMAVPEDGDITMTCWFSPGVYMVRLTTGTGVQYHGKVIVR</sequence>
<feature type="domain" description="Fibronectin type-III" evidence="3">
    <location>
        <begin position="1864"/>
        <end position="1961"/>
    </location>
</feature>
<evidence type="ECO:0000259" key="3">
    <source>
        <dbReference type="PROSITE" id="PS50853"/>
    </source>
</evidence>
<feature type="domain" description="Fibronectin type-III" evidence="3">
    <location>
        <begin position="189"/>
        <end position="288"/>
    </location>
</feature>
<dbReference type="EMBL" id="JADIMV010000044">
    <property type="protein sequence ID" value="MBO8439464.1"/>
    <property type="molecule type" value="Genomic_DNA"/>
</dbReference>
<feature type="chain" id="PRO_5036699786" evidence="1">
    <location>
        <begin position="24"/>
        <end position="2881"/>
    </location>
</feature>
<dbReference type="GO" id="GO:0016020">
    <property type="term" value="C:membrane"/>
    <property type="evidence" value="ECO:0007669"/>
    <property type="project" value="InterPro"/>
</dbReference>
<dbReference type="PROSITE" id="PS50060">
    <property type="entry name" value="MAM_2"/>
    <property type="match status" value="1"/>
</dbReference>
<dbReference type="InterPro" id="IPR000998">
    <property type="entry name" value="MAM_dom"/>
</dbReference>
<feature type="domain" description="MAM" evidence="2">
    <location>
        <begin position="31"/>
        <end position="189"/>
    </location>
</feature>
<dbReference type="SUPFAM" id="SSF49265">
    <property type="entry name" value="Fibronectin type III"/>
    <property type="match status" value="3"/>
</dbReference>
<dbReference type="Gene3D" id="2.60.120.200">
    <property type="match status" value="1"/>
</dbReference>
<feature type="domain" description="Fibronectin type-III" evidence="3">
    <location>
        <begin position="1290"/>
        <end position="1386"/>
    </location>
</feature>
<dbReference type="CDD" id="cd00063">
    <property type="entry name" value="FN3"/>
    <property type="match status" value="2"/>
</dbReference>
<dbReference type="Gene3D" id="2.60.40.10">
    <property type="entry name" value="Immunoglobulins"/>
    <property type="match status" value="5"/>
</dbReference>
<protein>
    <submittedName>
        <fullName evidence="4">Fibronectin type III domain-containing protein</fullName>
    </submittedName>
</protein>
<reference evidence="4" key="1">
    <citation type="submission" date="2020-10" db="EMBL/GenBank/DDBJ databases">
        <authorList>
            <person name="Gilroy R."/>
        </authorList>
    </citation>
    <scope>NUCLEOTIDE SEQUENCE</scope>
    <source>
        <strain evidence="4">3924</strain>
    </source>
</reference>
<organism evidence="4 5">
    <name type="scientific">Candidatus Aphodosoma intestinipullorum</name>
    <dbReference type="NCBI Taxonomy" id="2840674"/>
    <lineage>
        <taxon>Bacteria</taxon>
        <taxon>Pseudomonadati</taxon>
        <taxon>Bacteroidota</taxon>
        <taxon>Bacteroidia</taxon>
        <taxon>Bacteroidales</taxon>
        <taxon>Candidatus Aphodosoma</taxon>
    </lineage>
</organism>
<evidence type="ECO:0000313" key="4">
    <source>
        <dbReference type="EMBL" id="MBO8439464.1"/>
    </source>
</evidence>
<dbReference type="SMART" id="SM00060">
    <property type="entry name" value="FN3"/>
    <property type="match status" value="8"/>
</dbReference>
<proteinExistence type="predicted"/>
<dbReference type="Proteomes" id="UP000712007">
    <property type="component" value="Unassembled WGS sequence"/>
</dbReference>
<dbReference type="NCBIfam" id="TIGR04183">
    <property type="entry name" value="Por_Secre_tail"/>
    <property type="match status" value="1"/>
</dbReference>
<reference evidence="4" key="2">
    <citation type="journal article" date="2021" name="PeerJ">
        <title>Extensive microbial diversity within the chicken gut microbiome revealed by metagenomics and culture.</title>
        <authorList>
            <person name="Gilroy R."/>
            <person name="Ravi A."/>
            <person name="Getino M."/>
            <person name="Pursley I."/>
            <person name="Horton D.L."/>
            <person name="Alikhan N.F."/>
            <person name="Baker D."/>
            <person name="Gharbi K."/>
            <person name="Hall N."/>
            <person name="Watson M."/>
            <person name="Adriaenssens E.M."/>
            <person name="Foster-Nyarko E."/>
            <person name="Jarju S."/>
            <person name="Secka A."/>
            <person name="Antonio M."/>
            <person name="Oren A."/>
            <person name="Chaudhuri R.R."/>
            <person name="La Ragione R."/>
            <person name="Hildebrand F."/>
            <person name="Pallen M.J."/>
        </authorList>
    </citation>
    <scope>NUCLEOTIDE SEQUENCE</scope>
    <source>
        <strain evidence="4">3924</strain>
    </source>
</reference>
<evidence type="ECO:0000259" key="2">
    <source>
        <dbReference type="PROSITE" id="PS50060"/>
    </source>
</evidence>
<evidence type="ECO:0000313" key="5">
    <source>
        <dbReference type="Proteomes" id="UP000712007"/>
    </source>
</evidence>
<dbReference type="InterPro" id="IPR013783">
    <property type="entry name" value="Ig-like_fold"/>
</dbReference>
<dbReference type="InterPro" id="IPR036116">
    <property type="entry name" value="FN3_sf"/>
</dbReference>
<feature type="domain" description="Fibronectin type-III" evidence="3">
    <location>
        <begin position="1010"/>
        <end position="1111"/>
    </location>
</feature>
<name>A0A940DL69_9BACT</name>